<reference evidence="1" key="1">
    <citation type="submission" date="2020-11" db="EMBL/GenBank/DDBJ databases">
        <authorList>
            <person name="Tran Van P."/>
        </authorList>
    </citation>
    <scope>NUCLEOTIDE SEQUENCE</scope>
</reference>
<proteinExistence type="predicted"/>
<evidence type="ECO:0000313" key="1">
    <source>
        <dbReference type="EMBL" id="CAD7431389.1"/>
    </source>
</evidence>
<gene>
    <name evidence="1" type="ORF">TMSB3V08_LOCUS8122</name>
</gene>
<sequence>MCSTEDQQEVFSLHPSSSASSVVRYKGLYWVLRSSREIQGTLISLLMRVTAPSSTGCYRSLQYRLLQVPPVQAVTGPSSTGCYRSLPES</sequence>
<protein>
    <submittedName>
        <fullName evidence="1">Uncharacterized protein</fullName>
    </submittedName>
</protein>
<dbReference type="EMBL" id="OB794941">
    <property type="protein sequence ID" value="CAD7431389.1"/>
    <property type="molecule type" value="Genomic_DNA"/>
</dbReference>
<organism evidence="1">
    <name type="scientific">Timema monikensis</name>
    <dbReference type="NCBI Taxonomy" id="170555"/>
    <lineage>
        <taxon>Eukaryota</taxon>
        <taxon>Metazoa</taxon>
        <taxon>Ecdysozoa</taxon>
        <taxon>Arthropoda</taxon>
        <taxon>Hexapoda</taxon>
        <taxon>Insecta</taxon>
        <taxon>Pterygota</taxon>
        <taxon>Neoptera</taxon>
        <taxon>Polyneoptera</taxon>
        <taxon>Phasmatodea</taxon>
        <taxon>Timematodea</taxon>
        <taxon>Timematoidea</taxon>
        <taxon>Timematidae</taxon>
        <taxon>Timema</taxon>
    </lineage>
</organism>
<accession>A0A7R9ECF4</accession>
<dbReference type="AlphaFoldDB" id="A0A7R9ECF4"/>
<name>A0A7R9ECF4_9NEOP</name>